<reference evidence="3 4" key="1">
    <citation type="submission" date="2019-11" db="EMBL/GenBank/DDBJ databases">
        <title>Whole genome sequence of Oryza granulata.</title>
        <authorList>
            <person name="Li W."/>
        </authorList>
    </citation>
    <scope>NUCLEOTIDE SEQUENCE [LARGE SCALE GENOMIC DNA]</scope>
    <source>
        <strain evidence="4">cv. Menghai</strain>
        <tissue evidence="3">Leaf</tissue>
    </source>
</reference>
<comment type="caution">
    <text evidence="3">The sequence shown here is derived from an EMBL/GenBank/DDBJ whole genome shotgun (WGS) entry which is preliminary data.</text>
</comment>
<dbReference type="Proteomes" id="UP000479710">
    <property type="component" value="Unassembled WGS sequence"/>
</dbReference>
<organism evidence="3 4">
    <name type="scientific">Oryza meyeriana var. granulata</name>
    <dbReference type="NCBI Taxonomy" id="110450"/>
    <lineage>
        <taxon>Eukaryota</taxon>
        <taxon>Viridiplantae</taxon>
        <taxon>Streptophyta</taxon>
        <taxon>Embryophyta</taxon>
        <taxon>Tracheophyta</taxon>
        <taxon>Spermatophyta</taxon>
        <taxon>Magnoliopsida</taxon>
        <taxon>Liliopsida</taxon>
        <taxon>Poales</taxon>
        <taxon>Poaceae</taxon>
        <taxon>BOP clade</taxon>
        <taxon>Oryzoideae</taxon>
        <taxon>Oryzeae</taxon>
        <taxon>Oryzinae</taxon>
        <taxon>Oryza</taxon>
        <taxon>Oryza meyeriana</taxon>
    </lineage>
</organism>
<feature type="region of interest" description="Disordered" evidence="1">
    <location>
        <begin position="43"/>
        <end position="71"/>
    </location>
</feature>
<name>A0A6G1E6W9_9ORYZ</name>
<accession>A0A6G1E6W9</accession>
<evidence type="ECO:0000256" key="1">
    <source>
        <dbReference type="SAM" id="MobiDB-lite"/>
    </source>
</evidence>
<evidence type="ECO:0000313" key="4">
    <source>
        <dbReference type="Proteomes" id="UP000479710"/>
    </source>
</evidence>
<dbReference type="EMBL" id="SPHZ02000005">
    <property type="protein sequence ID" value="KAF0920530.1"/>
    <property type="molecule type" value="Genomic_DNA"/>
</dbReference>
<keyword evidence="2" id="KW-0812">Transmembrane</keyword>
<gene>
    <name evidence="3" type="ORF">E2562_035639</name>
</gene>
<evidence type="ECO:0000313" key="3">
    <source>
        <dbReference type="EMBL" id="KAF0920530.1"/>
    </source>
</evidence>
<keyword evidence="2" id="KW-1133">Transmembrane helix</keyword>
<sequence>MAQRWWPLHLVLMAGATYLLLIFLKFRCVLDLTTTDLVTTDAAFSSPSSSDHLAPLAGSTSGGGNDNTTLF</sequence>
<proteinExistence type="predicted"/>
<protein>
    <submittedName>
        <fullName evidence="3">Uncharacterized protein</fullName>
    </submittedName>
</protein>
<dbReference type="AlphaFoldDB" id="A0A6G1E6W9"/>
<evidence type="ECO:0000256" key="2">
    <source>
        <dbReference type="SAM" id="Phobius"/>
    </source>
</evidence>
<feature type="transmembrane region" description="Helical" evidence="2">
    <location>
        <begin position="6"/>
        <end position="24"/>
    </location>
</feature>
<keyword evidence="4" id="KW-1185">Reference proteome</keyword>
<keyword evidence="2" id="KW-0472">Membrane</keyword>